<keyword evidence="2" id="KW-1185">Reference proteome</keyword>
<organism evidence="1 2">
    <name type="scientific">[Candida] jaroonii</name>
    <dbReference type="NCBI Taxonomy" id="467808"/>
    <lineage>
        <taxon>Eukaryota</taxon>
        <taxon>Fungi</taxon>
        <taxon>Dikarya</taxon>
        <taxon>Ascomycota</taxon>
        <taxon>Saccharomycotina</taxon>
        <taxon>Pichiomycetes</taxon>
        <taxon>Debaryomycetaceae</taxon>
        <taxon>Yamadazyma</taxon>
    </lineage>
</organism>
<gene>
    <name evidence="1" type="ORF">CLIB1444_18S01090</name>
</gene>
<comment type="caution">
    <text evidence="1">The sequence shown here is derived from an EMBL/GenBank/DDBJ whole genome shotgun (WGS) entry which is preliminary data.</text>
</comment>
<evidence type="ECO:0000313" key="2">
    <source>
        <dbReference type="Proteomes" id="UP001152531"/>
    </source>
</evidence>
<dbReference type="EMBL" id="CALSDN010000018">
    <property type="protein sequence ID" value="CAH6723685.1"/>
    <property type="molecule type" value="Genomic_DNA"/>
</dbReference>
<accession>A0ACA9YF28</accession>
<protein>
    <submittedName>
        <fullName evidence="1">Uncharacterized protein</fullName>
    </submittedName>
</protein>
<dbReference type="Proteomes" id="UP001152531">
    <property type="component" value="Unassembled WGS sequence"/>
</dbReference>
<name>A0ACA9YF28_9ASCO</name>
<evidence type="ECO:0000313" key="1">
    <source>
        <dbReference type="EMBL" id="CAH6723685.1"/>
    </source>
</evidence>
<sequence>MRIPIRSISRASPPSHFASGSIPPNYDQLHVSQASAPPPTQPTIVESKNGSSGERPLRELTSLIAMFALGYIAIDNYINRIKVEKLNKETTSIHLKALQIQQAKINDFKKKIDQAMILERRNVEKRSFKMSLHIALLRKQLEDNGIDPIKIDSAIKEFEKNVRLENSVRNSTGQSLWLDENSELRTRLPNIHDYDRKE</sequence>
<reference evidence="1" key="1">
    <citation type="submission" date="2022-06" db="EMBL/GenBank/DDBJ databases">
        <authorList>
            <person name="Legras J.-L."/>
            <person name="Devillers H."/>
            <person name="Grondin C."/>
        </authorList>
    </citation>
    <scope>NUCLEOTIDE SEQUENCE</scope>
    <source>
        <strain evidence="1">CLIB 1444</strain>
    </source>
</reference>
<proteinExistence type="predicted"/>